<dbReference type="EMBL" id="FUKR01000036">
    <property type="protein sequence ID" value="SJN29939.1"/>
    <property type="molecule type" value="Genomic_DNA"/>
</dbReference>
<feature type="domain" description="DUF8185" evidence="2">
    <location>
        <begin position="117"/>
        <end position="218"/>
    </location>
</feature>
<accession>A0A1R4JD79</accession>
<name>A0A1R4JD79_9MICO</name>
<dbReference type="Proteomes" id="UP000196778">
    <property type="component" value="Unassembled WGS sequence"/>
</dbReference>
<gene>
    <name evidence="3" type="ORF">FM119_06875</name>
</gene>
<evidence type="ECO:0000313" key="4">
    <source>
        <dbReference type="Proteomes" id="UP000196778"/>
    </source>
</evidence>
<dbReference type="OrthoDB" id="4801220at2"/>
<keyword evidence="4" id="KW-1185">Reference proteome</keyword>
<dbReference type="RefSeq" id="WP_087136936.1">
    <property type="nucleotide sequence ID" value="NZ_FUKR01000036.1"/>
</dbReference>
<evidence type="ECO:0000259" key="1">
    <source>
        <dbReference type="Pfam" id="PF26035"/>
    </source>
</evidence>
<organism evidence="3 4">
    <name type="scientific">Mycetocola reblochoni REB411</name>
    <dbReference type="NCBI Taxonomy" id="1255698"/>
    <lineage>
        <taxon>Bacteria</taxon>
        <taxon>Bacillati</taxon>
        <taxon>Actinomycetota</taxon>
        <taxon>Actinomycetes</taxon>
        <taxon>Micrococcales</taxon>
        <taxon>Microbacteriaceae</taxon>
        <taxon>Mycetocola</taxon>
    </lineage>
</organism>
<sequence length="221" mass="23315">MPDALLLTDSHAVSDLSVFLGRALRLTPDAVRLAATEGVLTVTVPVLVPKGILDRSPTVLGMRAMREHSGARSDRVVDVRAVTERIARPAQLTEDGHVLLRLPDAEQHVSWAGTVVPRGDWRLLDELPAAVVARVATDGIAAVATALPQSPGEAVVDRVRAEVWAPADDRLGGAPAAAALAADSLGFIPDEAETLRLFGSGRWLRLSSRAGHVLVRHAPGA</sequence>
<protein>
    <submittedName>
        <fullName evidence="3">Uncharacterized protein</fullName>
    </submittedName>
</protein>
<dbReference type="Pfam" id="PF26035">
    <property type="entry name" value="DUF8010"/>
    <property type="match status" value="1"/>
</dbReference>
<dbReference type="InterPro" id="IPR058498">
    <property type="entry name" value="DUF8185"/>
</dbReference>
<proteinExistence type="predicted"/>
<dbReference type="Pfam" id="PF26572">
    <property type="entry name" value="DUF8185"/>
    <property type="match status" value="1"/>
</dbReference>
<dbReference type="AlphaFoldDB" id="A0A1R4JD79"/>
<evidence type="ECO:0000259" key="2">
    <source>
        <dbReference type="Pfam" id="PF26572"/>
    </source>
</evidence>
<dbReference type="InterPro" id="IPR058323">
    <property type="entry name" value="DUF8010"/>
</dbReference>
<evidence type="ECO:0000313" key="3">
    <source>
        <dbReference type="EMBL" id="SJN29939.1"/>
    </source>
</evidence>
<feature type="domain" description="DUF8010" evidence="1">
    <location>
        <begin position="3"/>
        <end position="91"/>
    </location>
</feature>
<reference evidence="4" key="1">
    <citation type="submission" date="2017-02" db="EMBL/GenBank/DDBJ databases">
        <authorList>
            <person name="Dridi B."/>
        </authorList>
    </citation>
    <scope>NUCLEOTIDE SEQUENCE [LARGE SCALE GENOMIC DNA]</scope>
    <source>
        <strain evidence="4">EB411</strain>
    </source>
</reference>